<dbReference type="InterPro" id="IPR016273">
    <property type="entry name" value="Emycin_Estase_proteobac"/>
</dbReference>
<dbReference type="Gene3D" id="3.40.1660.10">
    <property type="entry name" value="EreA-like (biosynthetic domain)"/>
    <property type="match status" value="1"/>
</dbReference>
<dbReference type="Gene3D" id="3.30.1870.10">
    <property type="entry name" value="EreA-like, domain 2"/>
    <property type="match status" value="1"/>
</dbReference>
<dbReference type="Pfam" id="PF05139">
    <property type="entry name" value="Erythro_esteras"/>
    <property type="match status" value="1"/>
</dbReference>
<comment type="caution">
    <text evidence="1">The sequence shown here is derived from an EMBL/GenBank/DDBJ whole genome shotgun (WGS) entry which is preliminary data.</text>
</comment>
<dbReference type="PANTHER" id="PTHR31299">
    <property type="entry name" value="ESTERASE, PUTATIVE (AFU_ORTHOLOGUE AFUA_1G05850)-RELATED"/>
    <property type="match status" value="1"/>
</dbReference>
<dbReference type="PIRSF" id="PIRSF000880">
    <property type="entry name" value="Eryth_est"/>
    <property type="match status" value="1"/>
</dbReference>
<accession>A0A3A4AAW4</accession>
<protein>
    <submittedName>
        <fullName evidence="1">Erythromycin esterase family protein</fullName>
    </submittedName>
</protein>
<evidence type="ECO:0000313" key="2">
    <source>
        <dbReference type="Proteomes" id="UP000265768"/>
    </source>
</evidence>
<sequence>MPSNINGRNASTDWLAGHAVPLTTLDPDAPLDDLEPLRDIIGEARVVAVGENAHFIHEFTLARQRILRFLAERCGFTVFAHESGFSEGLTLDPWVQGAGDETDLAQINEAADSWGHGDLLRYIRRHNTTSGRPVRFAGIDVPQAGGSLLPALIPVAAYLRDIDPDILPVAESAIAMAERIAGGSVASAAPAWAKLGTAEQDALTAALTRLKLRFRALEPLYVSRSDRDHYDAAFWRLEAALHTDDTLRGMAALFDGSALLADLSVRDRYMAESVLWHLSRSAPGTRMVLAAHNNHIQKHPVAYDGHLTTLPMGQHLDRALGEDYVALALTSTADHTIEMYPDPDAALGFTIADTALAPPEPNSVEAAALDAGIGLALVDLRHARHSERLLNLTHIRTQSSTMTMPIADAFDGVLISPTVTMQAGIGV</sequence>
<proteinExistence type="predicted"/>
<organism evidence="1 2">
    <name type="scientific">Bailinhaonella thermotolerans</name>
    <dbReference type="NCBI Taxonomy" id="1070861"/>
    <lineage>
        <taxon>Bacteria</taxon>
        <taxon>Bacillati</taxon>
        <taxon>Actinomycetota</taxon>
        <taxon>Actinomycetes</taxon>
        <taxon>Streptosporangiales</taxon>
        <taxon>Streptosporangiaceae</taxon>
        <taxon>Bailinhaonella</taxon>
    </lineage>
</organism>
<dbReference type="AlphaFoldDB" id="A0A3A4AAW4"/>
<evidence type="ECO:0000313" key="1">
    <source>
        <dbReference type="EMBL" id="RJL23190.1"/>
    </source>
</evidence>
<gene>
    <name evidence="1" type="ORF">D5H75_32955</name>
</gene>
<keyword evidence="2" id="KW-1185">Reference proteome</keyword>
<dbReference type="EMBL" id="QZEY01000019">
    <property type="protein sequence ID" value="RJL23190.1"/>
    <property type="molecule type" value="Genomic_DNA"/>
</dbReference>
<dbReference type="InterPro" id="IPR052036">
    <property type="entry name" value="Hydrolase/PRTase-associated"/>
</dbReference>
<dbReference type="PANTHER" id="PTHR31299:SF0">
    <property type="entry name" value="ESTERASE, PUTATIVE (AFU_ORTHOLOGUE AFUA_1G05850)-RELATED"/>
    <property type="match status" value="1"/>
</dbReference>
<name>A0A3A4AAW4_9ACTN</name>
<dbReference type="InterPro" id="IPR007815">
    <property type="entry name" value="Emycin_Estase"/>
</dbReference>
<dbReference type="CDD" id="cd14728">
    <property type="entry name" value="Ere-like"/>
    <property type="match status" value="1"/>
</dbReference>
<dbReference type="SUPFAM" id="SSF159501">
    <property type="entry name" value="EreA/ChaN-like"/>
    <property type="match status" value="1"/>
</dbReference>
<dbReference type="RefSeq" id="WP_119930502.1">
    <property type="nucleotide sequence ID" value="NZ_QZEY01000019.1"/>
</dbReference>
<dbReference type="Proteomes" id="UP000265768">
    <property type="component" value="Unassembled WGS sequence"/>
</dbReference>
<reference evidence="1 2" key="1">
    <citation type="submission" date="2018-09" db="EMBL/GenBank/DDBJ databases">
        <title>YIM 75507 draft genome.</title>
        <authorList>
            <person name="Tang S."/>
            <person name="Feng Y."/>
        </authorList>
    </citation>
    <scope>NUCLEOTIDE SEQUENCE [LARGE SCALE GENOMIC DNA]</scope>
    <source>
        <strain evidence="1 2">YIM 75507</strain>
    </source>
</reference>
<dbReference type="Gene3D" id="1.20.1440.30">
    <property type="entry name" value="Biosynthetic Protein domain"/>
    <property type="match status" value="1"/>
</dbReference>
<dbReference type="OrthoDB" id="9810066at2"/>
<dbReference type="GO" id="GO:0046677">
    <property type="term" value="P:response to antibiotic"/>
    <property type="evidence" value="ECO:0007669"/>
    <property type="project" value="InterPro"/>
</dbReference>